<evidence type="ECO:0000313" key="2">
    <source>
        <dbReference type="Proteomes" id="UP000259026"/>
    </source>
</evidence>
<name>A0A385EB38_9CAUD</name>
<gene>
    <name evidence="1" type="ORF">CcrPW_gp331</name>
</gene>
<sequence>MSDHWPETRDELIERFCAPDHNGRIAIEDRELFTRFVDKALTMPDQRYTYAFSDDPSKQPPVTPSALCNVIYDRAFFLSADTGWIDREGNFYGCGYASHERLLEWMDMNSIEQEQEGWIKLSRRVAHAVFAPNDAQISTIMRLITAIEKINEGDTAEAWPGVTIDLTKLNNLPELPRKRRA</sequence>
<dbReference type="EMBL" id="MH588545">
    <property type="protein sequence ID" value="AXQ68870.1"/>
    <property type="molecule type" value="Genomic_DNA"/>
</dbReference>
<evidence type="ECO:0000313" key="1">
    <source>
        <dbReference type="EMBL" id="AXQ68870.1"/>
    </source>
</evidence>
<reference evidence="1" key="1">
    <citation type="submission" date="2018-07" db="EMBL/GenBank/DDBJ databases">
        <authorList>
            <person name="Quirk P.G."/>
            <person name="Krulwich T.A."/>
        </authorList>
    </citation>
    <scope>NUCLEOTIDE SEQUENCE</scope>
</reference>
<dbReference type="Proteomes" id="UP000259026">
    <property type="component" value="Segment"/>
</dbReference>
<reference evidence="1" key="2">
    <citation type="submission" date="2018-09" db="EMBL/GenBank/DDBJ databases">
        <title>Giant CbK-like Caulobacter bacteriophages have genetically divergent genomes.</title>
        <authorList>
            <person name="Wilson K."/>
            <person name="Ely B."/>
        </authorList>
    </citation>
    <scope>NUCLEOTIDE SEQUENCE [LARGE SCALE GENOMIC DNA]</scope>
</reference>
<accession>A0A385EB38</accession>
<organism evidence="1 2">
    <name type="scientific">Caulobacter phage CcrPW</name>
    <dbReference type="NCBI Taxonomy" id="2283271"/>
    <lineage>
        <taxon>Viruses</taxon>
        <taxon>Duplodnaviria</taxon>
        <taxon>Heunggongvirae</taxon>
        <taxon>Uroviricota</taxon>
        <taxon>Caudoviricetes</taxon>
        <taxon>Jeanschmidtviridae</taxon>
        <taxon>Colossusvirus</taxon>
        <taxon>Colossusvirus PW</taxon>
    </lineage>
</organism>
<protein>
    <submittedName>
        <fullName evidence="1">Uncharacterized protein</fullName>
    </submittedName>
</protein>
<keyword evidence="2" id="KW-1185">Reference proteome</keyword>
<proteinExistence type="predicted"/>